<dbReference type="Proteomes" id="UP001189429">
    <property type="component" value="Unassembled WGS sequence"/>
</dbReference>
<keyword evidence="3" id="KW-1185">Reference proteome</keyword>
<proteinExistence type="predicted"/>
<dbReference type="EMBL" id="CAUYUJ010007623">
    <property type="protein sequence ID" value="CAK0821371.1"/>
    <property type="molecule type" value="Genomic_DNA"/>
</dbReference>
<reference evidence="2" key="1">
    <citation type="submission" date="2023-10" db="EMBL/GenBank/DDBJ databases">
        <authorList>
            <person name="Chen Y."/>
            <person name="Shah S."/>
            <person name="Dougan E. K."/>
            <person name="Thang M."/>
            <person name="Chan C."/>
        </authorList>
    </citation>
    <scope>NUCLEOTIDE SEQUENCE [LARGE SCALE GENOMIC DNA]</scope>
</reference>
<gene>
    <name evidence="2" type="ORF">PCOR1329_LOCUS22714</name>
</gene>
<organism evidence="2 3">
    <name type="scientific">Prorocentrum cordatum</name>
    <dbReference type="NCBI Taxonomy" id="2364126"/>
    <lineage>
        <taxon>Eukaryota</taxon>
        <taxon>Sar</taxon>
        <taxon>Alveolata</taxon>
        <taxon>Dinophyceae</taxon>
        <taxon>Prorocentrales</taxon>
        <taxon>Prorocentraceae</taxon>
        <taxon>Prorocentrum</taxon>
    </lineage>
</organism>
<accession>A0ABN9RST8</accession>
<feature type="compositionally biased region" description="Low complexity" evidence="1">
    <location>
        <begin position="7"/>
        <end position="20"/>
    </location>
</feature>
<evidence type="ECO:0000313" key="2">
    <source>
        <dbReference type="EMBL" id="CAK0821371.1"/>
    </source>
</evidence>
<name>A0ABN9RST8_9DINO</name>
<comment type="caution">
    <text evidence="2">The sequence shown here is derived from an EMBL/GenBank/DDBJ whole genome shotgun (WGS) entry which is preliminary data.</text>
</comment>
<evidence type="ECO:0008006" key="4">
    <source>
        <dbReference type="Google" id="ProtNLM"/>
    </source>
</evidence>
<sequence>PMASALARAPPGRVPAPAGGMSLSTARGGGLGLWPAGWEELAGVLSRRAAAPLVELAEDLLGGCCGVGAAVWGCGVGSEEGAPTWATAGAKGALRLFEGVKGASGPRLLLLAEGGEEVTSKVVALGPLLASALLVGAQGEVAGGLLSLASARVPLRSMFLATSGIFVASALHIHHRAREGNPNAYISAELLLATSAAFYLAMAVAGPLVIPLPQEWFLHPSLVWPILQDLIVVPLQLATLYWKAGSDLSSAAPAMALATMKTAAAIGTAVVSPYGQWCRLVSWSSFGMLAVQLQGLESGKRIRMISDLFVFCGLSALWAQTFVGLGYTSEQTAIHVMAMCDLVCKAGTCHLLTKQSPAQVEDEPMVEPPPEEC</sequence>
<feature type="non-terminal residue" evidence="2">
    <location>
        <position position="1"/>
    </location>
</feature>
<protein>
    <recommendedName>
        <fullName evidence="4">Solute carrier family 40 protein</fullName>
    </recommendedName>
</protein>
<feature type="region of interest" description="Disordered" evidence="1">
    <location>
        <begin position="1"/>
        <end position="21"/>
    </location>
</feature>
<evidence type="ECO:0000313" key="3">
    <source>
        <dbReference type="Proteomes" id="UP001189429"/>
    </source>
</evidence>
<evidence type="ECO:0000256" key="1">
    <source>
        <dbReference type="SAM" id="MobiDB-lite"/>
    </source>
</evidence>